<dbReference type="Proteomes" id="UP000825935">
    <property type="component" value="Chromosome 7"/>
</dbReference>
<organism evidence="1 2">
    <name type="scientific">Ceratopteris richardii</name>
    <name type="common">Triangle waterfern</name>
    <dbReference type="NCBI Taxonomy" id="49495"/>
    <lineage>
        <taxon>Eukaryota</taxon>
        <taxon>Viridiplantae</taxon>
        <taxon>Streptophyta</taxon>
        <taxon>Embryophyta</taxon>
        <taxon>Tracheophyta</taxon>
        <taxon>Polypodiopsida</taxon>
        <taxon>Polypodiidae</taxon>
        <taxon>Polypodiales</taxon>
        <taxon>Pteridineae</taxon>
        <taxon>Pteridaceae</taxon>
        <taxon>Parkerioideae</taxon>
        <taxon>Ceratopteris</taxon>
    </lineage>
</organism>
<name>A0A8T2UJ96_CERRI</name>
<accession>A0A8T2UJ96</accession>
<dbReference type="Gene3D" id="1.10.287.110">
    <property type="entry name" value="DnaJ domain"/>
    <property type="match status" value="1"/>
</dbReference>
<dbReference type="SUPFAM" id="SSF48452">
    <property type="entry name" value="TPR-like"/>
    <property type="match status" value="1"/>
</dbReference>
<reference evidence="1" key="1">
    <citation type="submission" date="2021-08" db="EMBL/GenBank/DDBJ databases">
        <title>WGS assembly of Ceratopteris richardii.</title>
        <authorList>
            <person name="Marchant D.B."/>
            <person name="Chen G."/>
            <person name="Jenkins J."/>
            <person name="Shu S."/>
            <person name="Leebens-Mack J."/>
            <person name="Grimwood J."/>
            <person name="Schmutz J."/>
            <person name="Soltis P."/>
            <person name="Soltis D."/>
            <person name="Chen Z.-H."/>
        </authorList>
    </citation>
    <scope>NUCLEOTIDE SEQUENCE</scope>
    <source>
        <strain evidence="1">Whitten #5841</strain>
        <tissue evidence="1">Leaf</tissue>
    </source>
</reference>
<dbReference type="SUPFAM" id="SSF46565">
    <property type="entry name" value="Chaperone J-domain"/>
    <property type="match status" value="1"/>
</dbReference>
<evidence type="ECO:0000313" key="2">
    <source>
        <dbReference type="Proteomes" id="UP000825935"/>
    </source>
</evidence>
<gene>
    <name evidence="1" type="ORF">KP509_07G091800</name>
</gene>
<dbReference type="PANTHER" id="PTHR46816:SF2">
    <property type="entry name" value="J DOMAIN-CONTAINING PROTEIN"/>
    <property type="match status" value="1"/>
</dbReference>
<dbReference type="Gene3D" id="1.25.40.10">
    <property type="entry name" value="Tetratricopeptide repeat domain"/>
    <property type="match status" value="1"/>
</dbReference>
<dbReference type="InterPro" id="IPR011990">
    <property type="entry name" value="TPR-like_helical_dom_sf"/>
</dbReference>
<sequence length="491" mass="55368">MGILRVIPSAAFVLSHANRSVAPEFILQYAHPFSVIYSAMNKKSYHSLRFVCPMQLAEKYVVHAMQLISSHDPADIHSALNLLDAALNILPQWHKALEMKARALLCLRRFRDVINMLRDSIPILEKQPTILANSMENLELLNNQSSEAGSDITHTGNKCFFHCFPVVKFKKKLIVSGISDCDQWKWIVLGQACCHLGMMEDAMFLLSNWKRVASTAFRKHSFRSQEDAFCSSANFSPEYDLVNHLLCKVKVLVRRRKVAVAAFQSGRYAESVKQCSKILDGRKAVPQGFLSECFLLRAKAYQAHGKFIDAIADCNRTLILNPLCVEGLSIRATLFETIGCLQECASDLSQIKALYAPVLQSQRAPKGQIYYLLDAMKNTDLEACFGLITNKLAAVKEHLSYDEGSTLDCHSVLGVSKNCCRSDVERAHVLLSLRHNPEKATDFMDHCEFVDEREIDYIKDEANTQAEKFFQLIQRAYDGIMCVIAGDESRR</sequence>
<dbReference type="OrthoDB" id="1903421at2759"/>
<dbReference type="AlphaFoldDB" id="A0A8T2UJ96"/>
<comment type="caution">
    <text evidence="1">The sequence shown here is derived from an EMBL/GenBank/DDBJ whole genome shotgun (WGS) entry which is preliminary data.</text>
</comment>
<evidence type="ECO:0000313" key="1">
    <source>
        <dbReference type="EMBL" id="KAH7433906.1"/>
    </source>
</evidence>
<protein>
    <submittedName>
        <fullName evidence="1">Uncharacterized protein</fullName>
    </submittedName>
</protein>
<proteinExistence type="predicted"/>
<dbReference type="PANTHER" id="PTHR46816">
    <property type="entry name" value="OS01G0273500 PROTEIN"/>
    <property type="match status" value="1"/>
</dbReference>
<dbReference type="InterPro" id="IPR036869">
    <property type="entry name" value="J_dom_sf"/>
</dbReference>
<dbReference type="EMBL" id="CM035412">
    <property type="protein sequence ID" value="KAH7433906.1"/>
    <property type="molecule type" value="Genomic_DNA"/>
</dbReference>
<keyword evidence="2" id="KW-1185">Reference proteome</keyword>
<dbReference type="OMA" id="CDFADQK"/>